<dbReference type="Proteomes" id="UP000619033">
    <property type="component" value="Unassembled WGS sequence"/>
</dbReference>
<keyword evidence="1" id="KW-0812">Transmembrane</keyword>
<feature type="transmembrane region" description="Helical" evidence="1">
    <location>
        <begin position="91"/>
        <end position="113"/>
    </location>
</feature>
<keyword evidence="1" id="KW-0472">Membrane</keyword>
<feature type="transmembrane region" description="Helical" evidence="1">
    <location>
        <begin position="125"/>
        <end position="144"/>
    </location>
</feature>
<evidence type="ECO:0000313" key="4">
    <source>
        <dbReference type="Proteomes" id="UP000619033"/>
    </source>
</evidence>
<dbReference type="GO" id="GO:0016020">
    <property type="term" value="C:membrane"/>
    <property type="evidence" value="ECO:0007669"/>
    <property type="project" value="InterPro"/>
</dbReference>
<keyword evidence="1" id="KW-1133">Transmembrane helix</keyword>
<gene>
    <name evidence="3" type="ORF">JI744_04165</name>
</gene>
<feature type="domain" description="EamA" evidence="2">
    <location>
        <begin position="154"/>
        <end position="284"/>
    </location>
</feature>
<dbReference type="AlphaFoldDB" id="A0A8J7MRY7"/>
<dbReference type="InterPro" id="IPR037185">
    <property type="entry name" value="EmrE-like"/>
</dbReference>
<feature type="transmembrane region" description="Helical" evidence="1">
    <location>
        <begin position="213"/>
        <end position="234"/>
    </location>
</feature>
<feature type="transmembrane region" description="Helical" evidence="1">
    <location>
        <begin position="30"/>
        <end position="52"/>
    </location>
</feature>
<evidence type="ECO:0000256" key="1">
    <source>
        <dbReference type="SAM" id="Phobius"/>
    </source>
</evidence>
<dbReference type="RefSeq" id="WP_202658438.1">
    <property type="nucleotide sequence ID" value="NZ_JAESVP010000002.1"/>
</dbReference>
<feature type="transmembrane region" description="Helical" evidence="1">
    <location>
        <begin position="151"/>
        <end position="168"/>
    </location>
</feature>
<accession>A0A8J7MRY7</accession>
<sequence>MTFWVMMAVLGSAFLHALWNSLIKVGASRLGAMIILSIGEVPIGLAVAAMRPTLNPAAWPWVLAAGCAHLFYKSFLTYAYEHGDLSRVYPIARGTAPLIVAVIGPLLALAFPTQMAADSLTFHEYAGIFVLGCGILLMAQGVFANGESRKLLPFALGSACATASYTLLDGHGARVAGDAIAYVAWVFVVDGLFFATGMLLWKGLTVLPRQAKPWGVGFIASAASYGAYGVSVWAMTIAPIAVVAALRETSILFAVLIGWLAFGERMTKGKALAAVVIVGGVILTRI</sequence>
<keyword evidence="4" id="KW-1185">Reference proteome</keyword>
<dbReference type="Gene3D" id="1.10.3730.20">
    <property type="match status" value="2"/>
</dbReference>
<evidence type="ECO:0000313" key="3">
    <source>
        <dbReference type="EMBL" id="MBL4927293.1"/>
    </source>
</evidence>
<proteinExistence type="predicted"/>
<dbReference type="EMBL" id="JAESVP010000002">
    <property type="protein sequence ID" value="MBL4927293.1"/>
    <property type="molecule type" value="Genomic_DNA"/>
</dbReference>
<dbReference type="InterPro" id="IPR000620">
    <property type="entry name" value="EamA_dom"/>
</dbReference>
<evidence type="ECO:0000259" key="2">
    <source>
        <dbReference type="Pfam" id="PF00892"/>
    </source>
</evidence>
<comment type="caution">
    <text evidence="3">The sequence shown here is derived from an EMBL/GenBank/DDBJ whole genome shotgun (WGS) entry which is preliminary data.</text>
</comment>
<reference evidence="3" key="1">
    <citation type="submission" date="2021-01" db="EMBL/GenBank/DDBJ databases">
        <title>Genome seq and assembly of Tabrizicola sp. KVB23.</title>
        <authorList>
            <person name="Chhetri G."/>
        </authorList>
    </citation>
    <scope>NUCLEOTIDE SEQUENCE</scope>
    <source>
        <strain evidence="3">KVB23</strain>
    </source>
</reference>
<feature type="transmembrane region" description="Helical" evidence="1">
    <location>
        <begin position="180"/>
        <end position="201"/>
    </location>
</feature>
<organism evidence="3 4">
    <name type="scientific">Fuscibacter oryzae</name>
    <dbReference type="NCBI Taxonomy" id="2803939"/>
    <lineage>
        <taxon>Bacteria</taxon>
        <taxon>Pseudomonadati</taxon>
        <taxon>Pseudomonadota</taxon>
        <taxon>Alphaproteobacteria</taxon>
        <taxon>Rhodobacterales</taxon>
        <taxon>Paracoccaceae</taxon>
        <taxon>Fuscibacter</taxon>
    </lineage>
</organism>
<feature type="transmembrane region" description="Helical" evidence="1">
    <location>
        <begin position="6"/>
        <end position="23"/>
    </location>
</feature>
<feature type="transmembrane region" description="Helical" evidence="1">
    <location>
        <begin position="58"/>
        <end position="79"/>
    </location>
</feature>
<feature type="transmembrane region" description="Helical" evidence="1">
    <location>
        <begin position="240"/>
        <end position="262"/>
    </location>
</feature>
<dbReference type="Pfam" id="PF00892">
    <property type="entry name" value="EamA"/>
    <property type="match status" value="1"/>
</dbReference>
<dbReference type="SUPFAM" id="SSF103481">
    <property type="entry name" value="Multidrug resistance efflux transporter EmrE"/>
    <property type="match status" value="2"/>
</dbReference>
<protein>
    <submittedName>
        <fullName evidence="3">EamA family transporter</fullName>
    </submittedName>
</protein>
<name>A0A8J7MRY7_9RHOB</name>